<organism evidence="2 3">
    <name type="scientific">Gossypium arboreum</name>
    <name type="common">Tree cotton</name>
    <name type="synonym">Gossypium nanking</name>
    <dbReference type="NCBI Taxonomy" id="29729"/>
    <lineage>
        <taxon>Eukaryota</taxon>
        <taxon>Viridiplantae</taxon>
        <taxon>Streptophyta</taxon>
        <taxon>Embryophyta</taxon>
        <taxon>Tracheophyta</taxon>
        <taxon>Spermatophyta</taxon>
        <taxon>Magnoliopsida</taxon>
        <taxon>eudicotyledons</taxon>
        <taxon>Gunneridae</taxon>
        <taxon>Pentapetalae</taxon>
        <taxon>rosids</taxon>
        <taxon>malvids</taxon>
        <taxon>Malvales</taxon>
        <taxon>Malvaceae</taxon>
        <taxon>Malvoideae</taxon>
        <taxon>Gossypium</taxon>
    </lineage>
</organism>
<dbReference type="EMBL" id="JARKNE010000002">
    <property type="protein sequence ID" value="KAK5843367.1"/>
    <property type="molecule type" value="Genomic_DNA"/>
</dbReference>
<reference evidence="2 3" key="1">
    <citation type="submission" date="2023-03" db="EMBL/GenBank/DDBJ databases">
        <title>WGS of Gossypium arboreum.</title>
        <authorList>
            <person name="Yu D."/>
        </authorList>
    </citation>
    <scope>NUCLEOTIDE SEQUENCE [LARGE SCALE GENOMIC DNA]</scope>
    <source>
        <tissue evidence="2">Leaf</tissue>
    </source>
</reference>
<dbReference type="Proteomes" id="UP001358586">
    <property type="component" value="Chromosome 2"/>
</dbReference>
<comment type="caution">
    <text evidence="2">The sequence shown here is derived from an EMBL/GenBank/DDBJ whole genome shotgun (WGS) entry which is preliminary data.</text>
</comment>
<feature type="compositionally biased region" description="Polar residues" evidence="1">
    <location>
        <begin position="141"/>
        <end position="154"/>
    </location>
</feature>
<accession>A0ABR0QWX2</accession>
<protein>
    <submittedName>
        <fullName evidence="2">Uncharacterized protein</fullName>
    </submittedName>
</protein>
<proteinExistence type="predicted"/>
<evidence type="ECO:0000313" key="2">
    <source>
        <dbReference type="EMBL" id="KAK5843367.1"/>
    </source>
</evidence>
<evidence type="ECO:0000256" key="1">
    <source>
        <dbReference type="SAM" id="MobiDB-lite"/>
    </source>
</evidence>
<feature type="compositionally biased region" description="Acidic residues" evidence="1">
    <location>
        <begin position="126"/>
        <end position="140"/>
    </location>
</feature>
<gene>
    <name evidence="2" type="ORF">PVK06_005821</name>
</gene>
<sequence>MQRYLYYTPIPGKIGFVRVKKGGGAFIGGTRVGEHMSESAEDVIPLTKEHGVQDPYTDVLRVSIDRRSSVRRFNIDFNVPPASNTLNLSPRLQIHQMVIESDMDGEDGYDNNGPFDHKVEDYSYPDQDEVPEDIDNEGANDNENVHASSVRNPI</sequence>
<feature type="region of interest" description="Disordered" evidence="1">
    <location>
        <begin position="99"/>
        <end position="154"/>
    </location>
</feature>
<name>A0ABR0QWX2_GOSAR</name>
<keyword evidence="3" id="KW-1185">Reference proteome</keyword>
<evidence type="ECO:0000313" key="3">
    <source>
        <dbReference type="Proteomes" id="UP001358586"/>
    </source>
</evidence>